<keyword evidence="7" id="KW-1185">Reference proteome</keyword>
<reference evidence="6 7" key="1">
    <citation type="submission" date="2022-06" db="EMBL/GenBank/DDBJ databases">
        <title>Rhizosaccharibacter gen. nov. sp. nov. KSS12, endophytic bacteria isolated from sugarcane.</title>
        <authorList>
            <person name="Pitiwittayakul N."/>
        </authorList>
    </citation>
    <scope>NUCLEOTIDE SEQUENCE [LARGE SCALE GENOMIC DNA]</scope>
    <source>
        <strain evidence="6 7">KSS12</strain>
    </source>
</reference>
<evidence type="ECO:0000313" key="6">
    <source>
        <dbReference type="EMBL" id="MCQ8239227.1"/>
    </source>
</evidence>
<comment type="subcellular location">
    <subcellularLocation>
        <location evidence="3">Secreted</location>
    </subcellularLocation>
    <subcellularLocation>
        <location evidence="3">Bacterial flagellum</location>
    </subcellularLocation>
</comment>
<dbReference type="EMBL" id="JAMZEJ010000001">
    <property type="protein sequence ID" value="MCQ8239227.1"/>
    <property type="molecule type" value="Genomic_DNA"/>
</dbReference>
<name>A0ABT1VSA1_9PROT</name>
<gene>
    <name evidence="6" type="ORF">NFI88_00025</name>
</gene>
<organism evidence="6 7">
    <name type="scientific">Rhizosaccharibacter radicis</name>
    <dbReference type="NCBI Taxonomy" id="2782605"/>
    <lineage>
        <taxon>Bacteria</taxon>
        <taxon>Pseudomonadati</taxon>
        <taxon>Pseudomonadota</taxon>
        <taxon>Alphaproteobacteria</taxon>
        <taxon>Acetobacterales</taxon>
        <taxon>Acetobacteraceae</taxon>
        <taxon>Rhizosaccharibacter</taxon>
    </lineage>
</organism>
<protein>
    <recommendedName>
        <fullName evidence="3">Flagellin</fullName>
    </recommendedName>
</protein>
<evidence type="ECO:0000259" key="5">
    <source>
        <dbReference type="Pfam" id="PF00700"/>
    </source>
</evidence>
<evidence type="ECO:0000256" key="2">
    <source>
        <dbReference type="ARBA" id="ARBA00023143"/>
    </source>
</evidence>
<dbReference type="Gene3D" id="1.20.1330.10">
    <property type="entry name" value="f41 fragment of flagellin, N-terminal domain"/>
    <property type="match status" value="2"/>
</dbReference>
<evidence type="ECO:0000313" key="7">
    <source>
        <dbReference type="Proteomes" id="UP001524547"/>
    </source>
</evidence>
<dbReference type="PANTHER" id="PTHR42792">
    <property type="entry name" value="FLAGELLIN"/>
    <property type="match status" value="1"/>
</dbReference>
<sequence>MTLSINTNTASMAALESLSKTTKALNDVQNQVSTGKKVDSAADNPAIYAIAQSMNGNIAGLSAVSDSLSLGAQVVNTASKASSDIISTLQTLQQSVTQAGNNSIDTDTMKKQVADAINAINSYARNSTFNGVNLLTSTQDTGGTATLNQATIVTGVSGTQMTIGNQAVAINNASNAVLTNALGLSNLTAGGTATAANQQVIGTAGAGQDVNGVSITTGNALQSTDFANNSTIQLTNKDGTTTTFEFVTSGTATTTADTTGPTANHTVAVTIDPTSQSANTIMGKLVDSMNANGYTAALQTDGSIDVVGNGVNDVTSSIGNVTKGANLTSSQAVVTTIQSAINKMTSISSTLGASTQQITGLQSFTSDLSDALTTGVGALTDADLSAASAKLTSLQTKQQLAIQSLSIANSQSQSIMSLFRG</sequence>
<dbReference type="Pfam" id="PF00669">
    <property type="entry name" value="Flagellin_N"/>
    <property type="match status" value="1"/>
</dbReference>
<evidence type="ECO:0000256" key="1">
    <source>
        <dbReference type="ARBA" id="ARBA00005709"/>
    </source>
</evidence>
<accession>A0ABT1VSA1</accession>
<dbReference type="PRINTS" id="PR00207">
    <property type="entry name" value="FLAGELLIN"/>
</dbReference>
<keyword evidence="6" id="KW-0282">Flagellum</keyword>
<keyword evidence="6" id="KW-0969">Cilium</keyword>
<keyword evidence="3" id="KW-0964">Secreted</keyword>
<dbReference type="RefSeq" id="WP_422917977.1">
    <property type="nucleotide sequence ID" value="NZ_JAMZEJ010000001.1"/>
</dbReference>
<evidence type="ECO:0000256" key="3">
    <source>
        <dbReference type="RuleBase" id="RU362073"/>
    </source>
</evidence>
<keyword evidence="6" id="KW-0966">Cell projection</keyword>
<dbReference type="PANTHER" id="PTHR42792:SF2">
    <property type="entry name" value="FLAGELLIN"/>
    <property type="match status" value="1"/>
</dbReference>
<dbReference type="SUPFAM" id="SSF64518">
    <property type="entry name" value="Phase 1 flagellin"/>
    <property type="match status" value="1"/>
</dbReference>
<dbReference type="InterPro" id="IPR001492">
    <property type="entry name" value="Flagellin"/>
</dbReference>
<proteinExistence type="inferred from homology"/>
<feature type="domain" description="Flagellin N-terminal" evidence="4">
    <location>
        <begin position="5"/>
        <end position="138"/>
    </location>
</feature>
<dbReference type="InterPro" id="IPR001029">
    <property type="entry name" value="Flagellin_N"/>
</dbReference>
<comment type="caution">
    <text evidence="6">The sequence shown here is derived from an EMBL/GenBank/DDBJ whole genome shotgun (WGS) entry which is preliminary data.</text>
</comment>
<comment type="similarity">
    <text evidence="1 3">Belongs to the bacterial flagellin family.</text>
</comment>
<evidence type="ECO:0000259" key="4">
    <source>
        <dbReference type="Pfam" id="PF00669"/>
    </source>
</evidence>
<feature type="domain" description="Flagellin C-terminal" evidence="5">
    <location>
        <begin position="335"/>
        <end position="419"/>
    </location>
</feature>
<keyword evidence="2 3" id="KW-0975">Bacterial flagellum</keyword>
<dbReference type="InterPro" id="IPR046358">
    <property type="entry name" value="Flagellin_C"/>
</dbReference>
<dbReference type="Proteomes" id="UP001524547">
    <property type="component" value="Unassembled WGS sequence"/>
</dbReference>
<comment type="function">
    <text evidence="3">Flagellin is the subunit protein which polymerizes to form the filaments of bacterial flagella.</text>
</comment>
<dbReference type="Pfam" id="PF00700">
    <property type="entry name" value="Flagellin_C"/>
    <property type="match status" value="1"/>
</dbReference>